<dbReference type="AlphaFoldDB" id="A0A2H3D999"/>
<dbReference type="Proteomes" id="UP000217790">
    <property type="component" value="Unassembled WGS sequence"/>
</dbReference>
<keyword evidence="2" id="KW-1185">Reference proteome</keyword>
<dbReference type="STRING" id="47427.A0A2H3D999"/>
<accession>A0A2H3D999</accession>
<evidence type="ECO:0000313" key="1">
    <source>
        <dbReference type="EMBL" id="PBK90680.1"/>
    </source>
</evidence>
<reference evidence="2" key="1">
    <citation type="journal article" date="2017" name="Nat. Ecol. Evol.">
        <title>Genome expansion and lineage-specific genetic innovations in the forest pathogenic fungi Armillaria.</title>
        <authorList>
            <person name="Sipos G."/>
            <person name="Prasanna A.N."/>
            <person name="Walter M.C."/>
            <person name="O'Connor E."/>
            <person name="Balint B."/>
            <person name="Krizsan K."/>
            <person name="Kiss B."/>
            <person name="Hess J."/>
            <person name="Varga T."/>
            <person name="Slot J."/>
            <person name="Riley R."/>
            <person name="Boka B."/>
            <person name="Rigling D."/>
            <person name="Barry K."/>
            <person name="Lee J."/>
            <person name="Mihaltcheva S."/>
            <person name="LaButti K."/>
            <person name="Lipzen A."/>
            <person name="Waldron R."/>
            <person name="Moloney N.M."/>
            <person name="Sperisen C."/>
            <person name="Kredics L."/>
            <person name="Vagvoelgyi C."/>
            <person name="Patrignani A."/>
            <person name="Fitzpatrick D."/>
            <person name="Nagy I."/>
            <person name="Doyle S."/>
            <person name="Anderson J.B."/>
            <person name="Grigoriev I.V."/>
            <person name="Gueldener U."/>
            <person name="Muensterkoetter M."/>
            <person name="Nagy L.G."/>
        </authorList>
    </citation>
    <scope>NUCLEOTIDE SEQUENCE [LARGE SCALE GENOMIC DNA]</scope>
    <source>
        <strain evidence="2">Ar21-2</strain>
    </source>
</reference>
<dbReference type="EMBL" id="KZ293664">
    <property type="protein sequence ID" value="PBK90680.1"/>
    <property type="molecule type" value="Genomic_DNA"/>
</dbReference>
<dbReference type="OMA" id="CWVENGM"/>
<protein>
    <submittedName>
        <fullName evidence="1">Uncharacterized protein</fullName>
    </submittedName>
</protein>
<sequence length="100" mass="11496">HMDFLSLVQGMCALWALGNFDTKKGRHLIVWDLKLIIEFPSGSCILLLSTLLKHSNLPIQESEHHCSFVMYSTTGLFCWVENGMMSDLEFLQRGEKQEHI</sequence>
<dbReference type="Gene3D" id="3.60.130.30">
    <property type="match status" value="1"/>
</dbReference>
<name>A0A2H3D999_ARMGA</name>
<dbReference type="InParanoid" id="A0A2H3D999"/>
<feature type="non-terminal residue" evidence="1">
    <location>
        <position position="1"/>
    </location>
</feature>
<evidence type="ECO:0000313" key="2">
    <source>
        <dbReference type="Proteomes" id="UP000217790"/>
    </source>
</evidence>
<proteinExistence type="predicted"/>
<dbReference type="OrthoDB" id="3202607at2759"/>
<gene>
    <name evidence="1" type="ORF">ARMGADRAFT_933948</name>
</gene>
<organism evidence="1 2">
    <name type="scientific">Armillaria gallica</name>
    <name type="common">Bulbous honey fungus</name>
    <name type="synonym">Armillaria bulbosa</name>
    <dbReference type="NCBI Taxonomy" id="47427"/>
    <lineage>
        <taxon>Eukaryota</taxon>
        <taxon>Fungi</taxon>
        <taxon>Dikarya</taxon>
        <taxon>Basidiomycota</taxon>
        <taxon>Agaricomycotina</taxon>
        <taxon>Agaricomycetes</taxon>
        <taxon>Agaricomycetidae</taxon>
        <taxon>Agaricales</taxon>
        <taxon>Marasmiineae</taxon>
        <taxon>Physalacriaceae</taxon>
        <taxon>Armillaria</taxon>
    </lineage>
</organism>